<dbReference type="PANTHER" id="PTHR14024">
    <property type="entry name" value="PERILIPIN"/>
    <property type="match status" value="1"/>
</dbReference>
<dbReference type="EMBL" id="CALTRL010006412">
    <property type="protein sequence ID" value="CAH7690832.1"/>
    <property type="molecule type" value="Genomic_DNA"/>
</dbReference>
<feature type="region of interest" description="Disordered" evidence="1">
    <location>
        <begin position="1"/>
        <end position="23"/>
    </location>
</feature>
<dbReference type="AlphaFoldDB" id="A0AAV0BVA4"/>
<accession>A0AAV0BVA4</accession>
<dbReference type="PANTHER" id="PTHR14024:SF49">
    <property type="entry name" value="LIPID STORAGE DROPLETS SURFACE-BINDING PROTEIN 1"/>
    <property type="match status" value="1"/>
</dbReference>
<feature type="compositionally biased region" description="Basic and acidic residues" evidence="1">
    <location>
        <begin position="1"/>
        <end position="10"/>
    </location>
</feature>
<evidence type="ECO:0008006" key="4">
    <source>
        <dbReference type="Google" id="ProtNLM"/>
    </source>
</evidence>
<comment type="caution">
    <text evidence="2">The sequence shown here is derived from an EMBL/GenBank/DDBJ whole genome shotgun (WGS) entry which is preliminary data.</text>
</comment>
<dbReference type="SUPFAM" id="SSF58113">
    <property type="entry name" value="Apolipoprotein A-I"/>
    <property type="match status" value="1"/>
</dbReference>
<dbReference type="Gene3D" id="1.20.120.20">
    <property type="entry name" value="Apolipoprotein"/>
    <property type="match status" value="1"/>
</dbReference>
<name>A0AAV0BVA4_PHAPC</name>
<dbReference type="Proteomes" id="UP001153365">
    <property type="component" value="Unassembled WGS sequence"/>
</dbReference>
<reference evidence="2" key="1">
    <citation type="submission" date="2022-06" db="EMBL/GenBank/DDBJ databases">
        <authorList>
            <consortium name="SYNGENTA / RWTH Aachen University"/>
        </authorList>
    </citation>
    <scope>NUCLEOTIDE SEQUENCE</scope>
</reference>
<evidence type="ECO:0000256" key="1">
    <source>
        <dbReference type="SAM" id="MobiDB-lite"/>
    </source>
</evidence>
<organism evidence="2 3">
    <name type="scientific">Phakopsora pachyrhizi</name>
    <name type="common">Asian soybean rust disease fungus</name>
    <dbReference type="NCBI Taxonomy" id="170000"/>
    <lineage>
        <taxon>Eukaryota</taxon>
        <taxon>Fungi</taxon>
        <taxon>Dikarya</taxon>
        <taxon>Basidiomycota</taxon>
        <taxon>Pucciniomycotina</taxon>
        <taxon>Pucciniomycetes</taxon>
        <taxon>Pucciniales</taxon>
        <taxon>Phakopsoraceae</taxon>
        <taxon>Phakopsora</taxon>
    </lineage>
</organism>
<keyword evidence="3" id="KW-1185">Reference proteome</keyword>
<evidence type="ECO:0000313" key="2">
    <source>
        <dbReference type="EMBL" id="CAH7690832.1"/>
    </source>
</evidence>
<gene>
    <name evidence="2" type="ORF">PPACK8108_LOCUS26299</name>
</gene>
<evidence type="ECO:0000313" key="3">
    <source>
        <dbReference type="Proteomes" id="UP001153365"/>
    </source>
</evidence>
<sequence>MSNTEVENRTNDTGGLPNGNSHGDDDQAVLTFINRIAGIPVVTEALEVFQSTVHSYKPLSIAYGKAEGAASFLYEQSRPLQQKLSGQIHQVDVVANKGLDFVQSKAPSFFEIRTEDILSKARQPADQAYAYGKTYKDAASAKLGPLVEQFYAQLTRSQQTLFSLQEKLNTGLQNVRKDPKAVPDQIKHLTDQLIGEVGKLSQLLAEKRHDLPQQAQQAMGPLVEKLQKAYGDIKEEMTKAETPLTQRASNVLQYSRDQTLPIVHEAIQTIKKVIGNSPN</sequence>
<protein>
    <recommendedName>
        <fullName evidence="4">Lipid droplet-associated perilipin protein</fullName>
    </recommendedName>
</protein>
<proteinExistence type="predicted"/>